<evidence type="ECO:0000313" key="2">
    <source>
        <dbReference type="EnsemblMetazoa" id="SCAU007309-PA"/>
    </source>
</evidence>
<dbReference type="Proteomes" id="UP000095300">
    <property type="component" value="Unassembled WGS sequence"/>
</dbReference>
<gene>
    <name evidence="2" type="primary">106082598</name>
</gene>
<accession>A0A1I8PE97</accession>
<dbReference type="SUPFAM" id="SSF54695">
    <property type="entry name" value="POZ domain"/>
    <property type="match status" value="1"/>
</dbReference>
<dbReference type="EnsemblMetazoa" id="SCAU007309-RA">
    <property type="protein sequence ID" value="SCAU007309-PA"/>
    <property type="gene ID" value="SCAU007309"/>
</dbReference>
<dbReference type="AlphaFoldDB" id="A0A1I8PE97"/>
<dbReference type="Pfam" id="PF00651">
    <property type="entry name" value="BTB"/>
    <property type="match status" value="1"/>
</dbReference>
<feature type="domain" description="BTB" evidence="1">
    <location>
        <begin position="184"/>
        <end position="247"/>
    </location>
</feature>
<dbReference type="Gene3D" id="1.25.40.420">
    <property type="match status" value="1"/>
</dbReference>
<sequence length="347" mass="39844">MSTNNKQKLTVEEEIKAYPPTHIHTTEVNVDKILFAWEFKNLQYLSFIHGVRLSPKFSSKNNANEKWCISILKSESSLIYLQPWLVSSNRPEVHYSMRYCVRCKDGTEILGGSGKNVYSAILGNTYVSTESMKSAYFSFKSPYSTVTILCLLHIINSIEDIPAWSTKPIEQEDLSKLLETSQHSDIALVVGEKELRAHKVILSLRSDVFAAMFEHKDMQENMSNRVIIDDLSESTVKEMLHFIYTGKSPNIQAMAQDLLVAADKYSLKNLKKMCSDELGQHITKDNAISIAILAYQHSDNDLKTRSLEFILENIDDMCKREEWHDFYVKFPELGIDMLKMKAKYMLE</sequence>
<dbReference type="VEuPathDB" id="VectorBase:SCAU007309"/>
<dbReference type="CDD" id="cd14733">
    <property type="entry name" value="BACK"/>
    <property type="match status" value="1"/>
</dbReference>
<organism evidence="2 3">
    <name type="scientific">Stomoxys calcitrans</name>
    <name type="common">Stable fly</name>
    <name type="synonym">Conops calcitrans</name>
    <dbReference type="NCBI Taxonomy" id="35570"/>
    <lineage>
        <taxon>Eukaryota</taxon>
        <taxon>Metazoa</taxon>
        <taxon>Ecdysozoa</taxon>
        <taxon>Arthropoda</taxon>
        <taxon>Hexapoda</taxon>
        <taxon>Insecta</taxon>
        <taxon>Pterygota</taxon>
        <taxon>Neoptera</taxon>
        <taxon>Endopterygota</taxon>
        <taxon>Diptera</taxon>
        <taxon>Brachycera</taxon>
        <taxon>Muscomorpha</taxon>
        <taxon>Muscoidea</taxon>
        <taxon>Muscidae</taxon>
        <taxon>Stomoxys</taxon>
    </lineage>
</organism>
<proteinExistence type="predicted"/>
<dbReference type="FunFam" id="3.30.710.10:FF:000159">
    <property type="entry name" value="Speckle-type POZ protein B"/>
    <property type="match status" value="1"/>
</dbReference>
<dbReference type="Gene3D" id="3.30.710.10">
    <property type="entry name" value="Potassium Channel Kv1.1, Chain A"/>
    <property type="match status" value="1"/>
</dbReference>
<protein>
    <recommendedName>
        <fullName evidence="1">BTB domain-containing protein</fullName>
    </recommendedName>
</protein>
<evidence type="ECO:0000313" key="3">
    <source>
        <dbReference type="Proteomes" id="UP000095300"/>
    </source>
</evidence>
<name>A0A1I8PE97_STOCA</name>
<evidence type="ECO:0000259" key="1">
    <source>
        <dbReference type="PROSITE" id="PS50097"/>
    </source>
</evidence>
<keyword evidence="3" id="KW-1185">Reference proteome</keyword>
<dbReference type="SMART" id="SM00225">
    <property type="entry name" value="BTB"/>
    <property type="match status" value="1"/>
</dbReference>
<reference evidence="2" key="1">
    <citation type="submission" date="2020-05" db="UniProtKB">
        <authorList>
            <consortium name="EnsemblMetazoa"/>
        </authorList>
    </citation>
    <scope>IDENTIFICATION</scope>
    <source>
        <strain evidence="2">USDA</strain>
    </source>
</reference>
<dbReference type="InterPro" id="IPR000210">
    <property type="entry name" value="BTB/POZ_dom"/>
</dbReference>
<dbReference type="PANTHER" id="PTHR24413">
    <property type="entry name" value="SPECKLE-TYPE POZ PROTEIN"/>
    <property type="match status" value="1"/>
</dbReference>
<dbReference type="PROSITE" id="PS50097">
    <property type="entry name" value="BTB"/>
    <property type="match status" value="1"/>
</dbReference>
<dbReference type="STRING" id="35570.A0A1I8PE97"/>
<dbReference type="InterPro" id="IPR011333">
    <property type="entry name" value="SKP1/BTB/POZ_sf"/>
</dbReference>